<keyword evidence="1" id="KW-0812">Transmembrane</keyword>
<dbReference type="eggNOG" id="ENOG502QQZM">
    <property type="taxonomic scope" value="Eukaryota"/>
</dbReference>
<feature type="transmembrane region" description="Helical" evidence="1">
    <location>
        <begin position="164"/>
        <end position="186"/>
    </location>
</feature>
<dbReference type="OrthoDB" id="687732at2759"/>
<organism evidence="2 3">
    <name type="scientific">Morus notabilis</name>
    <dbReference type="NCBI Taxonomy" id="981085"/>
    <lineage>
        <taxon>Eukaryota</taxon>
        <taxon>Viridiplantae</taxon>
        <taxon>Streptophyta</taxon>
        <taxon>Embryophyta</taxon>
        <taxon>Tracheophyta</taxon>
        <taxon>Spermatophyta</taxon>
        <taxon>Magnoliopsida</taxon>
        <taxon>eudicotyledons</taxon>
        <taxon>Gunneridae</taxon>
        <taxon>Pentapetalae</taxon>
        <taxon>rosids</taxon>
        <taxon>fabids</taxon>
        <taxon>Rosales</taxon>
        <taxon>Moraceae</taxon>
        <taxon>Moreae</taxon>
        <taxon>Morus</taxon>
    </lineage>
</organism>
<dbReference type="Proteomes" id="UP000030645">
    <property type="component" value="Unassembled WGS sequence"/>
</dbReference>
<dbReference type="EMBL" id="KE343679">
    <property type="protein sequence ID" value="EXB38032.1"/>
    <property type="molecule type" value="Genomic_DNA"/>
</dbReference>
<dbReference type="STRING" id="981085.W9QI87"/>
<protein>
    <submittedName>
        <fullName evidence="2">Uncharacterized protein</fullName>
    </submittedName>
</protein>
<dbReference type="PANTHER" id="PTHR33133:SF19">
    <property type="entry name" value="BINDING-PROTEIN-DEPENDENT TRANSPORT SYSTEMS INNER MEMBRANE COMPONENT"/>
    <property type="match status" value="1"/>
</dbReference>
<sequence>MVEEFPSDPMERTEKIMRKSVSTFLKHFHYFTTTPVLLVLPFSSSVLISQPLFSSSASSKFSLFLSHDHFSRSFISPSIFVIPFALSSLLIAKASVINRHKLASSQATSLSFLSLYRPLLLTHLLNIILCISIHITSTFLLLIIIHSLGSFGFFTAIFRTVCGIFLYAFVTNIILLCNLALVVAGMENCSGCKAIYRAYLLRKGKNSMALIFWAFLTNLGLASVEALFCFRLVRPHQRPSLSIALEGLLIAYLYSIIIVLDTIACCFFIKSRTPDSSTENGNGIYNQIELV</sequence>
<feature type="transmembrane region" description="Helical" evidence="1">
    <location>
        <begin position="248"/>
        <end position="269"/>
    </location>
</feature>
<reference evidence="3" key="1">
    <citation type="submission" date="2013-01" db="EMBL/GenBank/DDBJ databases">
        <title>Draft Genome Sequence of a Mulberry Tree, Morus notabilis C.K. Schneid.</title>
        <authorList>
            <person name="He N."/>
            <person name="Zhao S."/>
        </authorList>
    </citation>
    <scope>NUCLEOTIDE SEQUENCE</scope>
</reference>
<evidence type="ECO:0000256" key="1">
    <source>
        <dbReference type="SAM" id="Phobius"/>
    </source>
</evidence>
<dbReference type="PANTHER" id="PTHR33133">
    <property type="entry name" value="OS08G0107100 PROTEIN-RELATED"/>
    <property type="match status" value="1"/>
</dbReference>
<feature type="transmembrane region" description="Helical" evidence="1">
    <location>
        <begin position="207"/>
        <end position="228"/>
    </location>
</feature>
<gene>
    <name evidence="2" type="ORF">L484_020951</name>
</gene>
<feature type="transmembrane region" description="Helical" evidence="1">
    <location>
        <begin position="74"/>
        <end position="95"/>
    </location>
</feature>
<accession>W9QI87</accession>
<keyword evidence="1" id="KW-1133">Transmembrane helix</keyword>
<evidence type="ECO:0000313" key="2">
    <source>
        <dbReference type="EMBL" id="EXB38032.1"/>
    </source>
</evidence>
<dbReference type="AlphaFoldDB" id="W9QI87"/>
<keyword evidence="1" id="KW-0472">Membrane</keyword>
<proteinExistence type="predicted"/>
<dbReference type="KEGG" id="mnt:21403821"/>
<evidence type="ECO:0000313" key="3">
    <source>
        <dbReference type="Proteomes" id="UP000030645"/>
    </source>
</evidence>
<feature type="transmembrane region" description="Helical" evidence="1">
    <location>
        <begin position="28"/>
        <end position="53"/>
    </location>
</feature>
<name>W9QI87_9ROSA</name>
<keyword evidence="3" id="KW-1185">Reference proteome</keyword>